<evidence type="ECO:0000313" key="4">
    <source>
        <dbReference type="Proteomes" id="UP000572051"/>
    </source>
</evidence>
<accession>A0A7Z0JAX9</accession>
<dbReference type="GO" id="GO:0006508">
    <property type="term" value="P:proteolysis"/>
    <property type="evidence" value="ECO:0007669"/>
    <property type="project" value="UniProtKB-KW"/>
</dbReference>
<dbReference type="Pfam" id="PF02861">
    <property type="entry name" value="Clp_N"/>
    <property type="match status" value="2"/>
</dbReference>
<dbReference type="SUPFAM" id="SSF81923">
    <property type="entry name" value="Double Clp-N motif"/>
    <property type="match status" value="1"/>
</dbReference>
<protein>
    <submittedName>
        <fullName evidence="3">ATP-dependent Clp protease ATP-binding subunit ClpC</fullName>
    </submittedName>
</protein>
<dbReference type="PROSITE" id="PS51903">
    <property type="entry name" value="CLP_R"/>
    <property type="match status" value="1"/>
</dbReference>
<dbReference type="Proteomes" id="UP000572051">
    <property type="component" value="Unassembled WGS sequence"/>
</dbReference>
<dbReference type="InterPro" id="IPR004176">
    <property type="entry name" value="Clp_R_N"/>
</dbReference>
<organism evidence="3 4">
    <name type="scientific">Nocardiopsis aegyptia</name>
    <dbReference type="NCBI Taxonomy" id="220378"/>
    <lineage>
        <taxon>Bacteria</taxon>
        <taxon>Bacillati</taxon>
        <taxon>Actinomycetota</taxon>
        <taxon>Actinomycetes</taxon>
        <taxon>Streptosporangiales</taxon>
        <taxon>Nocardiopsidaceae</taxon>
        <taxon>Nocardiopsis</taxon>
    </lineage>
</organism>
<dbReference type="Gene3D" id="1.10.1780.10">
    <property type="entry name" value="Clp, N-terminal domain"/>
    <property type="match status" value="1"/>
</dbReference>
<keyword evidence="3" id="KW-0378">Hydrolase</keyword>
<keyword evidence="4" id="KW-1185">Reference proteome</keyword>
<feature type="domain" description="Clp R" evidence="2">
    <location>
        <begin position="2"/>
        <end position="143"/>
    </location>
</feature>
<evidence type="ECO:0000313" key="3">
    <source>
        <dbReference type="EMBL" id="NYJ34879.1"/>
    </source>
</evidence>
<keyword evidence="3" id="KW-0067">ATP-binding</keyword>
<evidence type="ECO:0000259" key="2">
    <source>
        <dbReference type="PROSITE" id="PS51903"/>
    </source>
</evidence>
<gene>
    <name evidence="3" type="ORF">HNR10_002760</name>
</gene>
<keyword evidence="3" id="KW-0547">Nucleotide-binding</keyword>
<name>A0A7Z0JAX9_9ACTN</name>
<keyword evidence="1" id="KW-0677">Repeat</keyword>
<dbReference type="GO" id="GO:0008233">
    <property type="term" value="F:peptidase activity"/>
    <property type="evidence" value="ECO:0007669"/>
    <property type="project" value="UniProtKB-KW"/>
</dbReference>
<dbReference type="AlphaFoldDB" id="A0A7Z0JAX9"/>
<keyword evidence="3" id="KW-0645">Protease</keyword>
<reference evidence="3 4" key="1">
    <citation type="submission" date="2020-07" db="EMBL/GenBank/DDBJ databases">
        <title>Sequencing the genomes of 1000 actinobacteria strains.</title>
        <authorList>
            <person name="Klenk H.-P."/>
        </authorList>
    </citation>
    <scope>NUCLEOTIDE SEQUENCE [LARGE SCALE GENOMIC DNA]</scope>
    <source>
        <strain evidence="3 4">DSM 44442</strain>
    </source>
</reference>
<dbReference type="InterPro" id="IPR036628">
    <property type="entry name" value="Clp_N_dom_sf"/>
</dbReference>
<sequence length="160" mass="17929">MFERFTDEARTALVHAQSEAVALKHRRIGGGHLLLGLAQGGHGLAASTLASLGLDYEAARTEVARLGGRKSRTFRNYRRFASETKQALEDSLYASLHREHNFIGTEHMLLGLLHKENVASQVLLNLEIHPAHVIQRVHRTLDDLSKHTRKHGQDQLPYSN</sequence>
<comment type="caution">
    <text evidence="3">The sequence shown here is derived from an EMBL/GenBank/DDBJ whole genome shotgun (WGS) entry which is preliminary data.</text>
</comment>
<dbReference type="EMBL" id="JACCFS010000001">
    <property type="protein sequence ID" value="NYJ34879.1"/>
    <property type="molecule type" value="Genomic_DNA"/>
</dbReference>
<proteinExistence type="predicted"/>
<evidence type="ECO:0000256" key="1">
    <source>
        <dbReference type="PROSITE-ProRule" id="PRU01251"/>
    </source>
</evidence>
<dbReference type="RefSeq" id="WP_179823754.1">
    <property type="nucleotide sequence ID" value="NZ_JACCFS010000001.1"/>
</dbReference>
<dbReference type="GO" id="GO:0005524">
    <property type="term" value="F:ATP binding"/>
    <property type="evidence" value="ECO:0007669"/>
    <property type="project" value="UniProtKB-KW"/>
</dbReference>